<dbReference type="SUPFAM" id="SSF47413">
    <property type="entry name" value="lambda repressor-like DNA-binding domains"/>
    <property type="match status" value="1"/>
</dbReference>
<dbReference type="CDD" id="cd00093">
    <property type="entry name" value="HTH_XRE"/>
    <property type="match status" value="1"/>
</dbReference>
<sequence>MRDEQSAGGRIATFRKLKGWSQRKLADRAGVSYSLLTKVEAGHKPATPALISAVARALSLNVSQITGQPYAPDTPTDVEVFEHIAVLRREVAAYDLPPTQDDRPRLLTDLRSAVTELADLRHGVNLLKLGEKLPNVLRDLRLAAHRYEEHEKEEVYKLLAETYAAAGQLTYKMGYADLSSITTDRYQWAAAQSGDPLAVHIGEYLRAGELMVAGDTASAAALMNASLDRLEPELGDRRGDGWEPVWAVWGNLHLKAALVAARSGRPDAKPSTWQHFEQAKEAAEQIGHDRDDYRLFFGPTNVDIWSVALAVELCDDAAAISTAKNIHLPDSAPRERRSHHFIDVARAHVWRNDPEGALRCLFRAREISPQHTRFHPQVRETTYALGRIERRTNPSLRSFANWLGMDD</sequence>
<evidence type="ECO:0000313" key="3">
    <source>
        <dbReference type="Proteomes" id="UP001500212"/>
    </source>
</evidence>
<evidence type="ECO:0000259" key="1">
    <source>
        <dbReference type="PROSITE" id="PS50943"/>
    </source>
</evidence>
<dbReference type="RefSeq" id="WP_345362116.1">
    <property type="nucleotide sequence ID" value="NZ_BAABHJ010000023.1"/>
</dbReference>
<dbReference type="Proteomes" id="UP001500212">
    <property type="component" value="Unassembled WGS sequence"/>
</dbReference>
<organism evidence="2 3">
    <name type="scientific">Actinoallomurus liliacearum</name>
    <dbReference type="NCBI Taxonomy" id="1080073"/>
    <lineage>
        <taxon>Bacteria</taxon>
        <taxon>Bacillati</taxon>
        <taxon>Actinomycetota</taxon>
        <taxon>Actinomycetes</taxon>
        <taxon>Streptosporangiales</taxon>
        <taxon>Thermomonosporaceae</taxon>
        <taxon>Actinoallomurus</taxon>
    </lineage>
</organism>
<protein>
    <submittedName>
        <fullName evidence="2">Helix-turn-helix transcriptional regulator</fullName>
    </submittedName>
</protein>
<name>A0ABP8TSI1_9ACTN</name>
<accession>A0ABP8TSI1</accession>
<dbReference type="Gene3D" id="1.10.260.40">
    <property type="entry name" value="lambda repressor-like DNA-binding domains"/>
    <property type="match status" value="1"/>
</dbReference>
<evidence type="ECO:0000313" key="2">
    <source>
        <dbReference type="EMBL" id="GAA4613975.1"/>
    </source>
</evidence>
<dbReference type="PROSITE" id="PS50943">
    <property type="entry name" value="HTH_CROC1"/>
    <property type="match status" value="1"/>
</dbReference>
<dbReference type="InterPro" id="IPR010982">
    <property type="entry name" value="Lambda_DNA-bd_dom_sf"/>
</dbReference>
<feature type="domain" description="HTH cro/C1-type" evidence="1">
    <location>
        <begin position="11"/>
        <end position="65"/>
    </location>
</feature>
<dbReference type="Pfam" id="PF01381">
    <property type="entry name" value="HTH_3"/>
    <property type="match status" value="1"/>
</dbReference>
<dbReference type="EMBL" id="BAABHJ010000023">
    <property type="protein sequence ID" value="GAA4613975.1"/>
    <property type="molecule type" value="Genomic_DNA"/>
</dbReference>
<dbReference type="SMART" id="SM00530">
    <property type="entry name" value="HTH_XRE"/>
    <property type="match status" value="1"/>
</dbReference>
<proteinExistence type="predicted"/>
<comment type="caution">
    <text evidence="2">The sequence shown here is derived from an EMBL/GenBank/DDBJ whole genome shotgun (WGS) entry which is preliminary data.</text>
</comment>
<keyword evidence="3" id="KW-1185">Reference proteome</keyword>
<dbReference type="InterPro" id="IPR001387">
    <property type="entry name" value="Cro/C1-type_HTH"/>
</dbReference>
<gene>
    <name evidence="2" type="ORF">GCM10023195_60800</name>
</gene>
<reference evidence="3" key="1">
    <citation type="journal article" date="2019" name="Int. J. Syst. Evol. Microbiol.">
        <title>The Global Catalogue of Microorganisms (GCM) 10K type strain sequencing project: providing services to taxonomists for standard genome sequencing and annotation.</title>
        <authorList>
            <consortium name="The Broad Institute Genomics Platform"/>
            <consortium name="The Broad Institute Genome Sequencing Center for Infectious Disease"/>
            <person name="Wu L."/>
            <person name="Ma J."/>
        </authorList>
    </citation>
    <scope>NUCLEOTIDE SEQUENCE [LARGE SCALE GENOMIC DNA]</scope>
    <source>
        <strain evidence="3">JCM 17938</strain>
    </source>
</reference>